<dbReference type="EMBL" id="JAACJM010000207">
    <property type="protein sequence ID" value="KAF5337767.1"/>
    <property type="molecule type" value="Genomic_DNA"/>
</dbReference>
<name>A0A8H5FIG0_9AGAR</name>
<evidence type="ECO:0000256" key="2">
    <source>
        <dbReference type="ARBA" id="ARBA00022741"/>
    </source>
</evidence>
<comment type="caution">
    <text evidence="7">The sequence shown here is derived from an EMBL/GenBank/DDBJ whole genome shotgun (WGS) entry which is preliminary data.</text>
</comment>
<feature type="region of interest" description="Disordered" evidence="5">
    <location>
        <begin position="356"/>
        <end position="445"/>
    </location>
</feature>
<protein>
    <recommendedName>
        <fullName evidence="6">Protein kinase domain-containing protein</fullName>
    </recommendedName>
</protein>
<sequence length="1064" mass="116120">MILIEEVIQLQPQFSFPGDQTASESFSGLGSVPNLIPGIPEPKMYSQTGNLAKEVTHVDIILTSTSFSESAHRFHEMDNSWIITARELGLHDARTRASLLGGSRSKNIIRTNWKGRVVAVKFLSEEAQDETFSERAQFWNGPTHQNVGQIYGISDFACSPSFIVLPYYSNGNVTQFLARHPDMDRKRLTFETAIGMQYLHSRDFIHGGLQPNNIMITDDLHACIVDYDMARIQSSRNNDSHRYFSPEAWTGIVSRPSDVYAFAMSAYEIFSSKLPWGSLSFKYIHQLVCYQDSRPDRPESAPGLTDQIWSIMEESWHREPRTRPTFDIIMRMWQDPNQAAYRPRGNQRRMTTRLTNTYGLGPTLPSRWSETTITSPPAYVESPNGPRMPRPRPLPIPVQSAPPTSSSAQFPPRNSTLSGRYTTAGSGTEPYSPPYSSASSVLSTPSPSVHDLFSPIPETPLTPVSAPAATIRPAGRGEPSHAHVHVPIIGNPPPGRSSGHGDQEDEYEEDSPILGRYDFLRQALPSPTPSSRSHTPSIISNSQNIRNWEARQRRPPSRRRTVLTMSTDRASARSAASSCNETVSIRSGSTGSSRSSGSSTGTESSVLTLVGGLQSEMSHGPGRLGKSDPLIDLYMAKIYHTAIEADQNAHKLITAGVVPLLITLLKRRAADKSHRGLEVVLLTLGVLSHDSISANLICRTQTATTLIGLCSLRNSDEVIILSLWCLNRICRNVDVATNLIKLDIVQVIKDLAVDGLLPAMAMYCLGTLIQSDAIADQMESLDIVPYLIRCLRSHTTQSQSVSDTAPIPPDEICSSLYAIARLSRSIRLARILATSGAIPLLSFILRYSRNPDILNWTTRSVGCMMRPACTDMAKRLLEAGVAHGLARLPTVLSQDCLYPLASLGFAIQRFSCAEWGNGTRVALLEAGVIDSLLAALRTAGANANENAPSGMDSHMSSHSRSSEYDEAQVELALALSLLGDVGGAVIRKEIISAGGIEILQSVGAKGSPDVAKACEMAVTSVSGNVLTRNAASARTAMLHHWIGGCPDYQPSCPLTLTIENRSET</sequence>
<evidence type="ECO:0000256" key="3">
    <source>
        <dbReference type="ARBA" id="ARBA00022777"/>
    </source>
</evidence>
<feature type="compositionally biased region" description="Polar residues" evidence="5">
    <location>
        <begin position="401"/>
        <end position="426"/>
    </location>
</feature>
<evidence type="ECO:0000256" key="1">
    <source>
        <dbReference type="ARBA" id="ARBA00022679"/>
    </source>
</evidence>
<feature type="compositionally biased region" description="Polar residues" evidence="5">
    <location>
        <begin position="366"/>
        <end position="375"/>
    </location>
</feature>
<dbReference type="InterPro" id="IPR000719">
    <property type="entry name" value="Prot_kinase_dom"/>
</dbReference>
<organism evidence="7 8">
    <name type="scientific">Tetrapyrgos nigripes</name>
    <dbReference type="NCBI Taxonomy" id="182062"/>
    <lineage>
        <taxon>Eukaryota</taxon>
        <taxon>Fungi</taxon>
        <taxon>Dikarya</taxon>
        <taxon>Basidiomycota</taxon>
        <taxon>Agaricomycotina</taxon>
        <taxon>Agaricomycetes</taxon>
        <taxon>Agaricomycetidae</taxon>
        <taxon>Agaricales</taxon>
        <taxon>Marasmiineae</taxon>
        <taxon>Marasmiaceae</taxon>
        <taxon>Tetrapyrgos</taxon>
    </lineage>
</organism>
<dbReference type="InterPro" id="IPR001245">
    <property type="entry name" value="Ser-Thr/Tyr_kinase_cat_dom"/>
</dbReference>
<dbReference type="SUPFAM" id="SSF48371">
    <property type="entry name" value="ARM repeat"/>
    <property type="match status" value="1"/>
</dbReference>
<evidence type="ECO:0000313" key="7">
    <source>
        <dbReference type="EMBL" id="KAF5337767.1"/>
    </source>
</evidence>
<accession>A0A8H5FIG0</accession>
<keyword evidence="4" id="KW-0067">ATP-binding</keyword>
<feature type="compositionally biased region" description="Low complexity" evidence="5">
    <location>
        <begin position="572"/>
        <end position="604"/>
    </location>
</feature>
<dbReference type="Pfam" id="PF07714">
    <property type="entry name" value="PK_Tyr_Ser-Thr"/>
    <property type="match status" value="1"/>
</dbReference>
<gene>
    <name evidence="7" type="ORF">D9758_016612</name>
</gene>
<dbReference type="Gene3D" id="1.25.10.10">
    <property type="entry name" value="Leucine-rich Repeat Variant"/>
    <property type="match status" value="1"/>
</dbReference>
<dbReference type="Gene3D" id="1.10.510.10">
    <property type="entry name" value="Transferase(Phosphotransferase) domain 1"/>
    <property type="match status" value="1"/>
</dbReference>
<dbReference type="InterPro" id="IPR011009">
    <property type="entry name" value="Kinase-like_dom_sf"/>
</dbReference>
<reference evidence="7 8" key="1">
    <citation type="journal article" date="2020" name="ISME J.">
        <title>Uncovering the hidden diversity of litter-decomposition mechanisms in mushroom-forming fungi.</title>
        <authorList>
            <person name="Floudas D."/>
            <person name="Bentzer J."/>
            <person name="Ahren D."/>
            <person name="Johansson T."/>
            <person name="Persson P."/>
            <person name="Tunlid A."/>
        </authorList>
    </citation>
    <scope>NUCLEOTIDE SEQUENCE [LARGE SCALE GENOMIC DNA]</scope>
    <source>
        <strain evidence="7 8">CBS 291.85</strain>
    </source>
</reference>
<evidence type="ECO:0000259" key="6">
    <source>
        <dbReference type="PROSITE" id="PS50011"/>
    </source>
</evidence>
<dbReference type="GO" id="GO:0004674">
    <property type="term" value="F:protein serine/threonine kinase activity"/>
    <property type="evidence" value="ECO:0007669"/>
    <property type="project" value="TreeGrafter"/>
</dbReference>
<keyword evidence="2" id="KW-0547">Nucleotide-binding</keyword>
<dbReference type="Proteomes" id="UP000559256">
    <property type="component" value="Unassembled WGS sequence"/>
</dbReference>
<keyword evidence="3" id="KW-0418">Kinase</keyword>
<feature type="domain" description="Protein kinase" evidence="6">
    <location>
        <begin position="94"/>
        <end position="341"/>
    </location>
</feature>
<feature type="region of interest" description="Disordered" evidence="5">
    <location>
        <begin position="472"/>
        <end position="509"/>
    </location>
</feature>
<dbReference type="OrthoDB" id="1668230at2759"/>
<feature type="region of interest" description="Disordered" evidence="5">
    <location>
        <begin position="522"/>
        <end position="604"/>
    </location>
</feature>
<dbReference type="SUPFAM" id="SSF56112">
    <property type="entry name" value="Protein kinase-like (PK-like)"/>
    <property type="match status" value="1"/>
</dbReference>
<dbReference type="PANTHER" id="PTHR44329">
    <property type="entry name" value="SERINE/THREONINE-PROTEIN KINASE TNNI3K-RELATED"/>
    <property type="match status" value="1"/>
</dbReference>
<proteinExistence type="predicted"/>
<keyword evidence="1" id="KW-0808">Transferase</keyword>
<dbReference type="GO" id="GO:0005524">
    <property type="term" value="F:ATP binding"/>
    <property type="evidence" value="ECO:0007669"/>
    <property type="project" value="UniProtKB-KW"/>
</dbReference>
<dbReference type="InterPro" id="IPR016024">
    <property type="entry name" value="ARM-type_fold"/>
</dbReference>
<feature type="compositionally biased region" description="Pro residues" evidence="5">
    <location>
        <begin position="386"/>
        <end position="396"/>
    </location>
</feature>
<dbReference type="PROSITE" id="PS50011">
    <property type="entry name" value="PROTEIN_KINASE_DOM"/>
    <property type="match status" value="1"/>
</dbReference>
<dbReference type="InterPro" id="IPR011989">
    <property type="entry name" value="ARM-like"/>
</dbReference>
<evidence type="ECO:0000313" key="8">
    <source>
        <dbReference type="Proteomes" id="UP000559256"/>
    </source>
</evidence>
<dbReference type="AlphaFoldDB" id="A0A8H5FIG0"/>
<feature type="compositionally biased region" description="Low complexity" evidence="5">
    <location>
        <begin position="434"/>
        <end position="445"/>
    </location>
</feature>
<keyword evidence="8" id="KW-1185">Reference proteome</keyword>
<feature type="compositionally biased region" description="Low complexity" evidence="5">
    <location>
        <begin position="529"/>
        <end position="542"/>
    </location>
</feature>
<evidence type="ECO:0000256" key="5">
    <source>
        <dbReference type="SAM" id="MobiDB-lite"/>
    </source>
</evidence>
<dbReference type="InterPro" id="IPR051681">
    <property type="entry name" value="Ser/Thr_Kinases-Pseudokinases"/>
</dbReference>
<dbReference type="PANTHER" id="PTHR44329:SF288">
    <property type="entry name" value="MITOGEN-ACTIVATED PROTEIN KINASE KINASE KINASE 20"/>
    <property type="match status" value="1"/>
</dbReference>
<evidence type="ECO:0000256" key="4">
    <source>
        <dbReference type="ARBA" id="ARBA00022840"/>
    </source>
</evidence>